<name>A0ABY5E367_9BACT</name>
<comment type="subcellular location">
    <subcellularLocation>
        <location evidence="1">Cell membrane</location>
        <topology evidence="1">Multi-pass membrane protein</topology>
    </subcellularLocation>
</comment>
<evidence type="ECO:0000313" key="8">
    <source>
        <dbReference type="EMBL" id="UTJ05210.1"/>
    </source>
</evidence>
<dbReference type="EMBL" id="CP100595">
    <property type="protein sequence ID" value="UTJ05210.1"/>
    <property type="molecule type" value="Genomic_DNA"/>
</dbReference>
<dbReference type="InterPro" id="IPR051791">
    <property type="entry name" value="Pra-immunoreactive"/>
</dbReference>
<keyword evidence="3 6" id="KW-0812">Transmembrane</keyword>
<dbReference type="InterPro" id="IPR010432">
    <property type="entry name" value="RDD"/>
</dbReference>
<feature type="transmembrane region" description="Helical" evidence="6">
    <location>
        <begin position="58"/>
        <end position="79"/>
    </location>
</feature>
<dbReference type="PANTHER" id="PTHR36115">
    <property type="entry name" value="PROLINE-RICH ANTIGEN HOMOLOG-RELATED"/>
    <property type="match status" value="1"/>
</dbReference>
<gene>
    <name evidence="8" type="ORF">NJU99_07980</name>
</gene>
<feature type="transmembrane region" description="Helical" evidence="6">
    <location>
        <begin position="108"/>
        <end position="127"/>
    </location>
</feature>
<evidence type="ECO:0000256" key="2">
    <source>
        <dbReference type="ARBA" id="ARBA00022475"/>
    </source>
</evidence>
<keyword evidence="9" id="KW-1185">Reference proteome</keyword>
<reference evidence="8" key="1">
    <citation type="submission" date="2022-07" db="EMBL/GenBank/DDBJ databases">
        <title>Arcobacter roscoffensis sp. nov., a marine bacterium isolated from coastal seawater collected from Roscoff, France.</title>
        <authorList>
            <person name="Pascual J."/>
            <person name="Lepeaux C."/>
            <person name="Methner A."/>
            <person name="Overmann J."/>
        </authorList>
    </citation>
    <scope>NUCLEOTIDE SEQUENCE</scope>
    <source>
        <strain evidence="8">ARW1-2F2</strain>
    </source>
</reference>
<evidence type="ECO:0000256" key="4">
    <source>
        <dbReference type="ARBA" id="ARBA00022989"/>
    </source>
</evidence>
<feature type="domain" description="RDD" evidence="7">
    <location>
        <begin position="12"/>
        <end position="138"/>
    </location>
</feature>
<proteinExistence type="predicted"/>
<evidence type="ECO:0000256" key="3">
    <source>
        <dbReference type="ARBA" id="ARBA00022692"/>
    </source>
</evidence>
<protein>
    <submittedName>
        <fullName evidence="8">RDD family protein</fullName>
    </submittedName>
</protein>
<keyword evidence="2" id="KW-1003">Cell membrane</keyword>
<dbReference type="Pfam" id="PF06271">
    <property type="entry name" value="RDD"/>
    <property type="match status" value="1"/>
</dbReference>
<accession>A0ABY5E367</accession>
<organism evidence="8 9">
    <name type="scientific">Arcobacter roscoffensis</name>
    <dbReference type="NCBI Taxonomy" id="2961520"/>
    <lineage>
        <taxon>Bacteria</taxon>
        <taxon>Pseudomonadati</taxon>
        <taxon>Campylobacterota</taxon>
        <taxon>Epsilonproteobacteria</taxon>
        <taxon>Campylobacterales</taxon>
        <taxon>Arcobacteraceae</taxon>
        <taxon>Arcobacter</taxon>
    </lineage>
</organism>
<evidence type="ECO:0000259" key="7">
    <source>
        <dbReference type="Pfam" id="PF06271"/>
    </source>
</evidence>
<dbReference type="PANTHER" id="PTHR36115:SF4">
    <property type="entry name" value="MEMBRANE PROTEIN"/>
    <property type="match status" value="1"/>
</dbReference>
<dbReference type="Proteomes" id="UP001060012">
    <property type="component" value="Chromosome"/>
</dbReference>
<keyword evidence="4 6" id="KW-1133">Transmembrane helix</keyword>
<dbReference type="RefSeq" id="WP_254575391.1">
    <property type="nucleotide sequence ID" value="NZ_CP100595.1"/>
</dbReference>
<evidence type="ECO:0000313" key="9">
    <source>
        <dbReference type="Proteomes" id="UP001060012"/>
    </source>
</evidence>
<evidence type="ECO:0000256" key="6">
    <source>
        <dbReference type="SAM" id="Phobius"/>
    </source>
</evidence>
<evidence type="ECO:0000256" key="1">
    <source>
        <dbReference type="ARBA" id="ARBA00004651"/>
    </source>
</evidence>
<feature type="transmembrane region" description="Helical" evidence="6">
    <location>
        <begin position="21"/>
        <end position="38"/>
    </location>
</feature>
<sequence length="146" mass="16718">MQNNSSQDLQLATLSSRAMAFVIDDLLVTFLVIAMFWDKITNAGNSMESMVYLMKVEIVGPLIMLKVVYHTFFVWYYGATIGKIITKIRVIDYNTLGRISIFSSLLRAIGRVFSEWFVYIGFIIAFFNDGKRTFHDYTGKTLVVNV</sequence>
<keyword evidence="5 6" id="KW-0472">Membrane</keyword>
<evidence type="ECO:0000256" key="5">
    <source>
        <dbReference type="ARBA" id="ARBA00023136"/>
    </source>
</evidence>